<keyword evidence="1" id="KW-1133">Transmembrane helix</keyword>
<dbReference type="Proteomes" id="UP000002700">
    <property type="component" value="Chromosome II"/>
</dbReference>
<keyword evidence="1" id="KW-0812">Transmembrane</keyword>
<reference evidence="3 4" key="1">
    <citation type="submission" date="2005-09" db="EMBL/GenBank/DDBJ databases">
        <authorList>
            <person name="Woods D.E."/>
            <person name="Nierman W.C."/>
        </authorList>
    </citation>
    <scope>NUCLEOTIDE SEQUENCE [LARGE SCALE GENOMIC DNA]</scope>
    <source>
        <strain evidence="3 4">1710b</strain>
    </source>
</reference>
<evidence type="ECO:0000259" key="2">
    <source>
        <dbReference type="Pfam" id="PF00487"/>
    </source>
</evidence>
<gene>
    <name evidence="3" type="ordered locus">BURPS1710b_A1666</name>
</gene>
<dbReference type="EMBL" id="CP000125">
    <property type="protein sequence ID" value="ABA53433.1"/>
    <property type="molecule type" value="Genomic_DNA"/>
</dbReference>
<evidence type="ECO:0000313" key="3">
    <source>
        <dbReference type="EMBL" id="ABA53433.1"/>
    </source>
</evidence>
<accession>Q3JHY0</accession>
<dbReference type="HOGENOM" id="CLU_053288_0_0_4"/>
<feature type="transmembrane region" description="Helical" evidence="1">
    <location>
        <begin position="106"/>
        <end position="124"/>
    </location>
</feature>
<proteinExistence type="predicted"/>
<dbReference type="EnsemblBacteria" id="ABA53433">
    <property type="protein sequence ID" value="ABA53433"/>
    <property type="gene ID" value="BURPS1710b_A1666"/>
</dbReference>
<feature type="transmembrane region" description="Helical" evidence="1">
    <location>
        <begin position="259"/>
        <end position="278"/>
    </location>
</feature>
<organism evidence="3 4">
    <name type="scientific">Burkholderia pseudomallei (strain 1710b)</name>
    <dbReference type="NCBI Taxonomy" id="320372"/>
    <lineage>
        <taxon>Bacteria</taxon>
        <taxon>Pseudomonadati</taxon>
        <taxon>Pseudomonadota</taxon>
        <taxon>Betaproteobacteria</taxon>
        <taxon>Burkholderiales</taxon>
        <taxon>Burkholderiaceae</taxon>
        <taxon>Burkholderia</taxon>
        <taxon>pseudomallei group</taxon>
    </lineage>
</organism>
<keyword evidence="1" id="KW-0472">Membrane</keyword>
<dbReference type="CDD" id="cd03509">
    <property type="entry name" value="DesA_FADS-like"/>
    <property type="match status" value="1"/>
</dbReference>
<dbReference type="AlphaFoldDB" id="Q3JHY0"/>
<protein>
    <submittedName>
        <fullName evidence="3">Fatty acid desaturase domain protein</fullName>
    </submittedName>
</protein>
<evidence type="ECO:0000313" key="4">
    <source>
        <dbReference type="Proteomes" id="UP000002700"/>
    </source>
</evidence>
<dbReference type="InterPro" id="IPR005804">
    <property type="entry name" value="FA_desaturase_dom"/>
</dbReference>
<sequence length="424" mass="47593">MPDAPNAASPGRAGRYRCAAPFAISPHRTLAAPHKQMRIHWLVGPPRLVTVHAWPCVPRKAQSSSVCLSTFGFHPHRNMAEYFDVDHAREIAALGERFAARTEWPTWLLIFVVYGGWLGVLLGVRAGQLPLAAATPLLIALCAWHMSLQHELLHGHPTRSARVNKLLGYPPLAVWYPYTLYRDTHLEHHRDEDLTAPGIDPESNYVPLAQWTRLPRWRRALWRARKCFVGRLVVGPPASVAAMGAATLRAWHGGDWRDAPMWAAHAVSVVALLAWLHGSIGVPWWYYLLAITWPAQSLAMIRSLYEHRAAEHPKARIAINEAGLAMRMLYLNNNYHLVHHDLPKLPWYQLPRAYRMRRDAYARKCGGFVIRGGYWELLKRHAWRVTDSPVHPFAGRGASDRASGGGVTPGARVAVIEDCVQIGG</sequence>
<dbReference type="KEGG" id="bpm:BURPS1710b_A1666"/>
<dbReference type="GO" id="GO:0006629">
    <property type="term" value="P:lipid metabolic process"/>
    <property type="evidence" value="ECO:0007669"/>
    <property type="project" value="InterPro"/>
</dbReference>
<feature type="domain" description="Fatty acid desaturase" evidence="2">
    <location>
        <begin position="132"/>
        <end position="364"/>
    </location>
</feature>
<name>Q3JHY0_BURP1</name>
<dbReference type="Pfam" id="PF00487">
    <property type="entry name" value="FA_desaturase"/>
    <property type="match status" value="1"/>
</dbReference>
<evidence type="ECO:0000256" key="1">
    <source>
        <dbReference type="SAM" id="Phobius"/>
    </source>
</evidence>